<organism evidence="4 5">
    <name type="scientific">Babesia gibsoni</name>
    <dbReference type="NCBI Taxonomy" id="33632"/>
    <lineage>
        <taxon>Eukaryota</taxon>
        <taxon>Sar</taxon>
        <taxon>Alveolata</taxon>
        <taxon>Apicomplexa</taxon>
        <taxon>Aconoidasida</taxon>
        <taxon>Piroplasmida</taxon>
        <taxon>Babesiidae</taxon>
        <taxon>Babesia</taxon>
    </lineage>
</organism>
<dbReference type="InterPro" id="IPR000504">
    <property type="entry name" value="RRM_dom"/>
</dbReference>
<name>A0AAD8LGX7_BABGI</name>
<dbReference type="AlphaFoldDB" id="A0AAD8LGX7"/>
<dbReference type="GO" id="GO:0003723">
    <property type="term" value="F:RNA binding"/>
    <property type="evidence" value="ECO:0007669"/>
    <property type="project" value="UniProtKB-UniRule"/>
</dbReference>
<evidence type="ECO:0000256" key="2">
    <source>
        <dbReference type="PROSITE-ProRule" id="PRU00176"/>
    </source>
</evidence>
<dbReference type="InterPro" id="IPR035979">
    <property type="entry name" value="RBD_domain_sf"/>
</dbReference>
<dbReference type="Proteomes" id="UP001230268">
    <property type="component" value="Unassembled WGS sequence"/>
</dbReference>
<reference evidence="4" key="1">
    <citation type="submission" date="2023-08" db="EMBL/GenBank/DDBJ databases">
        <title>Draft sequence of the Babesia gibsoni genome.</title>
        <authorList>
            <person name="Yamagishi J.Y."/>
            <person name="Xuan X.X."/>
        </authorList>
    </citation>
    <scope>NUCLEOTIDE SEQUENCE</scope>
    <source>
        <strain evidence="4">Azabu</strain>
    </source>
</reference>
<keyword evidence="5" id="KW-1185">Reference proteome</keyword>
<feature type="domain" description="RRM" evidence="3">
    <location>
        <begin position="11"/>
        <end position="89"/>
    </location>
</feature>
<dbReference type="InterPro" id="IPR052462">
    <property type="entry name" value="SLIRP/GR-RBP-like"/>
</dbReference>
<dbReference type="PROSITE" id="PS50102">
    <property type="entry name" value="RRM"/>
    <property type="match status" value="2"/>
</dbReference>
<feature type="domain" description="RRM" evidence="3">
    <location>
        <begin position="217"/>
        <end position="295"/>
    </location>
</feature>
<evidence type="ECO:0000259" key="3">
    <source>
        <dbReference type="PROSITE" id="PS50102"/>
    </source>
</evidence>
<dbReference type="Pfam" id="PF00076">
    <property type="entry name" value="RRM_1"/>
    <property type="match status" value="2"/>
</dbReference>
<evidence type="ECO:0000313" key="4">
    <source>
        <dbReference type="EMBL" id="KAK1442445.1"/>
    </source>
</evidence>
<keyword evidence="1 2" id="KW-0694">RNA-binding</keyword>
<dbReference type="EMBL" id="JAVEPI010000004">
    <property type="protein sequence ID" value="KAK1442445.1"/>
    <property type="molecule type" value="Genomic_DNA"/>
</dbReference>
<proteinExistence type="predicted"/>
<dbReference type="PANTHER" id="PTHR48027">
    <property type="entry name" value="HETEROGENEOUS NUCLEAR RIBONUCLEOPROTEIN 87F-RELATED"/>
    <property type="match status" value="1"/>
</dbReference>
<evidence type="ECO:0000256" key="1">
    <source>
        <dbReference type="ARBA" id="ARBA00022884"/>
    </source>
</evidence>
<dbReference type="SMART" id="SM00360">
    <property type="entry name" value="RRM"/>
    <property type="match status" value="2"/>
</dbReference>
<gene>
    <name evidence="4" type="ORF">BgAZ_404750</name>
</gene>
<protein>
    <recommendedName>
        <fullName evidence="3">RRM domain-containing protein</fullName>
    </recommendedName>
</protein>
<comment type="caution">
    <text evidence="4">The sequence shown here is derived from an EMBL/GenBank/DDBJ whole genome shotgun (WGS) entry which is preliminary data.</text>
</comment>
<dbReference type="InterPro" id="IPR012677">
    <property type="entry name" value="Nucleotide-bd_a/b_plait_sf"/>
</dbReference>
<dbReference type="Gene3D" id="3.30.70.330">
    <property type="match status" value="2"/>
</dbReference>
<accession>A0AAD8LGX7</accession>
<evidence type="ECO:0000313" key="5">
    <source>
        <dbReference type="Proteomes" id="UP001230268"/>
    </source>
</evidence>
<dbReference type="SUPFAM" id="SSF54928">
    <property type="entry name" value="RNA-binding domain, RBD"/>
    <property type="match status" value="2"/>
</dbReference>
<sequence length="301" mass="34916">MRFEEQRIAAFRIFVSKLAYEATREDLENYFKQFGNVTDTHIPKQHGNLSLNKGYGFVSFDNESDVIRVLQTPSHVILGREVMLDRATGQKYHSSAVKSQAETQTYYGSQVSGGISDRYADLYQKYRRHYESNIPLVDRYYRRERDDHYRYSSYDDDRNGISPMGYSRPYPAFDPHKPVSYVFSGSVRSDHYGDMGYGRHLPSRSSPSPKPRIRPVPKLFIGRLNPETSVNEVRSYFSQFGEIVDAYIPRDPYTHKSKGYAFLTFAHKDALHAVMQPNAKHYLGGREIVVDYADMEAVRRR</sequence>